<evidence type="ECO:0000313" key="8">
    <source>
        <dbReference type="EMBL" id="KIL61637.1"/>
    </source>
</evidence>
<dbReference type="EMBL" id="KN818281">
    <property type="protein sequence ID" value="KIL61637.1"/>
    <property type="molecule type" value="Genomic_DNA"/>
</dbReference>
<dbReference type="Gene3D" id="3.40.30.10">
    <property type="entry name" value="Glutaredoxin"/>
    <property type="match status" value="1"/>
</dbReference>
<keyword evidence="9" id="KW-1185">Reference proteome</keyword>
<dbReference type="HOGENOM" id="CLU_136347_0_0_1"/>
<evidence type="ECO:0000256" key="4">
    <source>
        <dbReference type="ARBA" id="ARBA00022946"/>
    </source>
</evidence>
<dbReference type="GO" id="GO:0016491">
    <property type="term" value="F:oxidoreductase activity"/>
    <property type="evidence" value="ECO:0007669"/>
    <property type="project" value="UniProtKB-KW"/>
</dbReference>
<evidence type="ECO:0000256" key="1">
    <source>
        <dbReference type="ARBA" id="ARBA00002963"/>
    </source>
</evidence>
<feature type="compositionally biased region" description="Polar residues" evidence="7">
    <location>
        <begin position="87"/>
        <end position="101"/>
    </location>
</feature>
<reference evidence="8 9" key="1">
    <citation type="submission" date="2014-04" db="EMBL/GenBank/DDBJ databases">
        <title>Evolutionary Origins and Diversification of the Mycorrhizal Mutualists.</title>
        <authorList>
            <consortium name="DOE Joint Genome Institute"/>
            <consortium name="Mycorrhizal Genomics Consortium"/>
            <person name="Kohler A."/>
            <person name="Kuo A."/>
            <person name="Nagy L.G."/>
            <person name="Floudas D."/>
            <person name="Copeland A."/>
            <person name="Barry K.W."/>
            <person name="Cichocki N."/>
            <person name="Veneault-Fourrey C."/>
            <person name="LaButti K."/>
            <person name="Lindquist E.A."/>
            <person name="Lipzen A."/>
            <person name="Lundell T."/>
            <person name="Morin E."/>
            <person name="Murat C."/>
            <person name="Riley R."/>
            <person name="Ohm R."/>
            <person name="Sun H."/>
            <person name="Tunlid A."/>
            <person name="Henrissat B."/>
            <person name="Grigoriev I.V."/>
            <person name="Hibbett D.S."/>
            <person name="Martin F."/>
        </authorList>
    </citation>
    <scope>NUCLEOTIDE SEQUENCE [LARGE SCALE GENOMIC DNA]</scope>
    <source>
        <strain evidence="8 9">Koide BX008</strain>
    </source>
</reference>
<name>A0A0C2WJD4_AMAMK</name>
<dbReference type="SUPFAM" id="SSF52833">
    <property type="entry name" value="Thioredoxin-like"/>
    <property type="match status" value="1"/>
</dbReference>
<feature type="non-terminal residue" evidence="8">
    <location>
        <position position="157"/>
    </location>
</feature>
<dbReference type="PANTHER" id="PTHR28071:SF1">
    <property type="entry name" value="REDOX PROTEIN FMP46, MITOCHONDRIAL-RELATED"/>
    <property type="match status" value="1"/>
</dbReference>
<dbReference type="PANTHER" id="PTHR28071">
    <property type="entry name" value="REDOX PROTEIN FMP46, MITOCHONDRIAL-RELATED"/>
    <property type="match status" value="1"/>
</dbReference>
<dbReference type="AlphaFoldDB" id="A0A0C2WJD4"/>
<dbReference type="InterPro" id="IPR012882">
    <property type="entry name" value="Fmp46"/>
</dbReference>
<dbReference type="InParanoid" id="A0A0C2WJD4"/>
<feature type="region of interest" description="Disordered" evidence="7">
    <location>
        <begin position="77"/>
        <end position="104"/>
    </location>
</feature>
<comment type="subcellular location">
    <subcellularLocation>
        <location evidence="2">Mitochondrion</location>
    </subcellularLocation>
</comment>
<evidence type="ECO:0000313" key="9">
    <source>
        <dbReference type="Proteomes" id="UP000054549"/>
    </source>
</evidence>
<gene>
    <name evidence="8" type="ORF">M378DRAFT_32555</name>
</gene>
<keyword evidence="5" id="KW-0560">Oxidoreductase</keyword>
<comment type="function">
    <text evidence="1">Putative mitochondrial redox protein which could be involved in the reduction of small toxic molecules.</text>
</comment>
<dbReference type="GO" id="GO:0005739">
    <property type="term" value="C:mitochondrion"/>
    <property type="evidence" value="ECO:0007669"/>
    <property type="project" value="UniProtKB-SubCell"/>
</dbReference>
<protein>
    <recommendedName>
        <fullName evidence="10">Thioredoxin-like protein</fullName>
    </recommendedName>
</protein>
<evidence type="ECO:0000256" key="3">
    <source>
        <dbReference type="ARBA" id="ARBA00009734"/>
    </source>
</evidence>
<evidence type="ECO:0000256" key="2">
    <source>
        <dbReference type="ARBA" id="ARBA00004173"/>
    </source>
</evidence>
<evidence type="ECO:0008006" key="10">
    <source>
        <dbReference type="Google" id="ProtNLM"/>
    </source>
</evidence>
<organism evidence="8 9">
    <name type="scientific">Amanita muscaria (strain Koide BX008)</name>
    <dbReference type="NCBI Taxonomy" id="946122"/>
    <lineage>
        <taxon>Eukaryota</taxon>
        <taxon>Fungi</taxon>
        <taxon>Dikarya</taxon>
        <taxon>Basidiomycota</taxon>
        <taxon>Agaricomycotina</taxon>
        <taxon>Agaricomycetes</taxon>
        <taxon>Agaricomycetidae</taxon>
        <taxon>Agaricales</taxon>
        <taxon>Pluteineae</taxon>
        <taxon>Amanitaceae</taxon>
        <taxon>Amanita</taxon>
    </lineage>
</organism>
<evidence type="ECO:0000256" key="6">
    <source>
        <dbReference type="ARBA" id="ARBA00023128"/>
    </source>
</evidence>
<proteinExistence type="inferred from homology"/>
<feature type="compositionally biased region" description="Low complexity" evidence="7">
    <location>
        <begin position="77"/>
        <end position="86"/>
    </location>
</feature>
<dbReference type="Proteomes" id="UP000054549">
    <property type="component" value="Unassembled WGS sequence"/>
</dbReference>
<keyword evidence="4" id="KW-0809">Transit peptide</keyword>
<keyword evidence="6" id="KW-0496">Mitochondrion</keyword>
<evidence type="ECO:0000256" key="7">
    <source>
        <dbReference type="SAM" id="MobiDB-lite"/>
    </source>
</evidence>
<sequence length="157" mass="17286">MFSSFLRKRIPEISVFHNPSSPPSIKAVQLLRSAVSNPYPPDTTKPNPPLTFDLTVVESFPTTDQLRTILSYLTPSRTTTTPKSKLASTTFISSHPSSPQLTERPENLHDIAELAKTNSSAVKWPIVVDWAGGKACVGDVECVKALLEGLRRRRDGE</sequence>
<evidence type="ECO:0000256" key="5">
    <source>
        <dbReference type="ARBA" id="ARBA00023002"/>
    </source>
</evidence>
<dbReference type="OrthoDB" id="59229at2759"/>
<accession>A0A0C2WJD4</accession>
<dbReference type="InterPro" id="IPR036249">
    <property type="entry name" value="Thioredoxin-like_sf"/>
</dbReference>
<comment type="similarity">
    <text evidence="3">Belongs to the FMP46 family.</text>
</comment>
<dbReference type="Pfam" id="PF07955">
    <property type="entry name" value="DUF1687"/>
    <property type="match status" value="1"/>
</dbReference>